<feature type="transmembrane region" description="Helical" evidence="1">
    <location>
        <begin position="107"/>
        <end position="130"/>
    </location>
</feature>
<evidence type="ECO:0008006" key="4">
    <source>
        <dbReference type="Google" id="ProtNLM"/>
    </source>
</evidence>
<protein>
    <recommendedName>
        <fullName evidence="4">ABC transporter permease</fullName>
    </recommendedName>
</protein>
<evidence type="ECO:0000313" key="2">
    <source>
        <dbReference type="EMBL" id="RFM33407.1"/>
    </source>
</evidence>
<keyword evidence="1" id="KW-1133">Transmembrane helix</keyword>
<gene>
    <name evidence="2" type="ORF">DXN04_20510</name>
</gene>
<proteinExistence type="predicted"/>
<evidence type="ECO:0000313" key="3">
    <source>
        <dbReference type="Proteomes" id="UP000261174"/>
    </source>
</evidence>
<keyword evidence="3" id="KW-1185">Reference proteome</keyword>
<dbReference type="RefSeq" id="WP_116855254.1">
    <property type="nucleotide sequence ID" value="NZ_QTJV01000007.1"/>
</dbReference>
<dbReference type="AlphaFoldDB" id="A0A3E1NZN2"/>
<dbReference type="Proteomes" id="UP000261174">
    <property type="component" value="Unassembled WGS sequence"/>
</dbReference>
<comment type="caution">
    <text evidence="2">The sequence shown here is derived from an EMBL/GenBank/DDBJ whole genome shotgun (WGS) entry which is preliminary data.</text>
</comment>
<dbReference type="EMBL" id="QTJV01000007">
    <property type="protein sequence ID" value="RFM33407.1"/>
    <property type="molecule type" value="Genomic_DNA"/>
</dbReference>
<keyword evidence="1" id="KW-0472">Membrane</keyword>
<sequence>MIINSIKVAWRNLSYNRLFSALNIFGLAMGLTIAILLSLYIIQERSFDAIPNQDRTFRYLAHVSFDGTKSTWSGVPNQVGPTVQEHIPEVELSARTVLNDFGENANFGIGETTVTFIAIICGLILAMPLFNSLSGKTLMYELLSLRY</sequence>
<dbReference type="OrthoDB" id="1451596at2"/>
<feature type="transmembrane region" description="Helical" evidence="1">
    <location>
        <begin position="21"/>
        <end position="42"/>
    </location>
</feature>
<organism evidence="2 3">
    <name type="scientific">Chitinophaga silvisoli</name>
    <dbReference type="NCBI Taxonomy" id="2291814"/>
    <lineage>
        <taxon>Bacteria</taxon>
        <taxon>Pseudomonadati</taxon>
        <taxon>Bacteroidota</taxon>
        <taxon>Chitinophagia</taxon>
        <taxon>Chitinophagales</taxon>
        <taxon>Chitinophagaceae</taxon>
        <taxon>Chitinophaga</taxon>
    </lineage>
</organism>
<name>A0A3E1NZN2_9BACT</name>
<evidence type="ECO:0000256" key="1">
    <source>
        <dbReference type="SAM" id="Phobius"/>
    </source>
</evidence>
<reference evidence="2 3" key="1">
    <citation type="submission" date="2018-08" db="EMBL/GenBank/DDBJ databases">
        <title>Chitinophaga sp. K20C18050901, a novel bacterium isolated from forest soil.</title>
        <authorList>
            <person name="Wang C."/>
        </authorList>
    </citation>
    <scope>NUCLEOTIDE SEQUENCE [LARGE SCALE GENOMIC DNA]</scope>
    <source>
        <strain evidence="2 3">K20C18050901</strain>
    </source>
</reference>
<keyword evidence="1" id="KW-0812">Transmembrane</keyword>
<accession>A0A3E1NZN2</accession>